<dbReference type="Proteomes" id="UP000290289">
    <property type="component" value="Chromosome 1"/>
</dbReference>
<dbReference type="AlphaFoldDB" id="A0A498KJV6"/>
<feature type="region of interest" description="Disordered" evidence="6">
    <location>
        <begin position="150"/>
        <end position="191"/>
    </location>
</feature>
<dbReference type="CDD" id="cd00265">
    <property type="entry name" value="MADS_MEF2_like"/>
    <property type="match status" value="1"/>
</dbReference>
<keyword evidence="5" id="KW-0539">Nucleus</keyword>
<keyword evidence="9" id="KW-1185">Reference proteome</keyword>
<dbReference type="SUPFAM" id="SSF55455">
    <property type="entry name" value="SRF-like"/>
    <property type="match status" value="1"/>
</dbReference>
<keyword evidence="4" id="KW-0804">Transcription</keyword>
<dbReference type="FunFam" id="3.40.1810.10:FF:000003">
    <property type="entry name" value="MADS-box transcription factor MADS-MC"/>
    <property type="match status" value="1"/>
</dbReference>
<evidence type="ECO:0000256" key="1">
    <source>
        <dbReference type="ARBA" id="ARBA00004123"/>
    </source>
</evidence>
<evidence type="ECO:0000256" key="4">
    <source>
        <dbReference type="ARBA" id="ARBA00023163"/>
    </source>
</evidence>
<accession>A0A498KJV6</accession>
<dbReference type="InterPro" id="IPR033896">
    <property type="entry name" value="MEF2-like_N"/>
</dbReference>
<dbReference type="GO" id="GO:0045944">
    <property type="term" value="P:positive regulation of transcription by RNA polymerase II"/>
    <property type="evidence" value="ECO:0007669"/>
    <property type="project" value="InterPro"/>
</dbReference>
<proteinExistence type="predicted"/>
<name>A0A498KJV6_MALDO</name>
<evidence type="ECO:0000256" key="5">
    <source>
        <dbReference type="ARBA" id="ARBA00023242"/>
    </source>
</evidence>
<evidence type="ECO:0000313" key="8">
    <source>
        <dbReference type="EMBL" id="RXI08469.1"/>
    </source>
</evidence>
<feature type="compositionally biased region" description="Basic and acidic residues" evidence="6">
    <location>
        <begin position="150"/>
        <end position="161"/>
    </location>
</feature>
<comment type="subcellular location">
    <subcellularLocation>
        <location evidence="1">Nucleus</location>
    </subcellularLocation>
</comment>
<reference evidence="8 9" key="1">
    <citation type="submission" date="2018-10" db="EMBL/GenBank/DDBJ databases">
        <title>A high-quality apple genome assembly.</title>
        <authorList>
            <person name="Hu J."/>
        </authorList>
    </citation>
    <scope>NUCLEOTIDE SEQUENCE [LARGE SCALE GENOMIC DNA]</scope>
    <source>
        <strain evidence="9">cv. HFTH1</strain>
        <tissue evidence="8">Young leaf</tissue>
    </source>
</reference>
<organism evidence="8 9">
    <name type="scientific">Malus domestica</name>
    <name type="common">Apple</name>
    <name type="synonym">Pyrus malus</name>
    <dbReference type="NCBI Taxonomy" id="3750"/>
    <lineage>
        <taxon>Eukaryota</taxon>
        <taxon>Viridiplantae</taxon>
        <taxon>Streptophyta</taxon>
        <taxon>Embryophyta</taxon>
        <taxon>Tracheophyta</taxon>
        <taxon>Spermatophyta</taxon>
        <taxon>Magnoliopsida</taxon>
        <taxon>eudicotyledons</taxon>
        <taxon>Gunneridae</taxon>
        <taxon>Pentapetalae</taxon>
        <taxon>rosids</taxon>
        <taxon>fabids</taxon>
        <taxon>Rosales</taxon>
        <taxon>Rosaceae</taxon>
        <taxon>Amygdaloideae</taxon>
        <taxon>Maleae</taxon>
        <taxon>Malus</taxon>
    </lineage>
</organism>
<dbReference type="Gene3D" id="3.40.1810.10">
    <property type="entry name" value="Transcription factor, MADS-box"/>
    <property type="match status" value="1"/>
</dbReference>
<dbReference type="InterPro" id="IPR050142">
    <property type="entry name" value="MADS-box/MEF2_TF"/>
</dbReference>
<dbReference type="GO" id="GO:0000977">
    <property type="term" value="F:RNA polymerase II transcription regulatory region sequence-specific DNA binding"/>
    <property type="evidence" value="ECO:0007669"/>
    <property type="project" value="InterPro"/>
</dbReference>
<dbReference type="PRINTS" id="PR00404">
    <property type="entry name" value="MADSDOMAIN"/>
</dbReference>
<sequence length="191" mass="22210">MTPVCRHRTMRWPVSIGSSARSLDRRTRGIIEEALDQYGRKMVVRPENKEKKEIGHNQIKNSFFAFPALQSQDMVRGKIEMKRIENATSRQVTFSKRRNGLLKKAYEFSVLCDAEVAVIIFSQKDRLYEFSSSDMRETLTRYRKYAKDHEQTNKVEVEQHVQKSTQDIDMESETAKGLAQSNQPASSWSEK</sequence>
<evidence type="ECO:0000256" key="3">
    <source>
        <dbReference type="ARBA" id="ARBA00023125"/>
    </source>
</evidence>
<dbReference type="InterPro" id="IPR002100">
    <property type="entry name" value="TF_MADSbox"/>
</dbReference>
<gene>
    <name evidence="8" type="ORF">DVH24_022613</name>
</gene>
<dbReference type="EMBL" id="RDQH01000327">
    <property type="protein sequence ID" value="RXI08469.1"/>
    <property type="molecule type" value="Genomic_DNA"/>
</dbReference>
<keyword evidence="3" id="KW-0238">DNA-binding</keyword>
<protein>
    <recommendedName>
        <fullName evidence="7">MADS-box domain-containing protein</fullName>
    </recommendedName>
</protein>
<dbReference type="GO" id="GO:0046983">
    <property type="term" value="F:protein dimerization activity"/>
    <property type="evidence" value="ECO:0007669"/>
    <property type="project" value="InterPro"/>
</dbReference>
<dbReference type="PANTHER" id="PTHR48019">
    <property type="entry name" value="SERUM RESPONSE FACTOR HOMOLOG"/>
    <property type="match status" value="1"/>
</dbReference>
<dbReference type="InterPro" id="IPR036879">
    <property type="entry name" value="TF_MADSbox_sf"/>
</dbReference>
<dbReference type="GO" id="GO:0005634">
    <property type="term" value="C:nucleus"/>
    <property type="evidence" value="ECO:0007669"/>
    <property type="project" value="UniProtKB-SubCell"/>
</dbReference>
<evidence type="ECO:0000256" key="6">
    <source>
        <dbReference type="SAM" id="MobiDB-lite"/>
    </source>
</evidence>
<comment type="caution">
    <text evidence="8">The sequence shown here is derived from an EMBL/GenBank/DDBJ whole genome shotgun (WGS) entry which is preliminary data.</text>
</comment>
<evidence type="ECO:0000259" key="7">
    <source>
        <dbReference type="PROSITE" id="PS50066"/>
    </source>
</evidence>
<feature type="domain" description="MADS-box" evidence="7">
    <location>
        <begin position="74"/>
        <end position="134"/>
    </location>
</feature>
<dbReference type="PROSITE" id="PS50066">
    <property type="entry name" value="MADS_BOX_2"/>
    <property type="match status" value="1"/>
</dbReference>
<dbReference type="Pfam" id="PF00319">
    <property type="entry name" value="SRF-TF"/>
    <property type="match status" value="1"/>
</dbReference>
<evidence type="ECO:0000256" key="2">
    <source>
        <dbReference type="ARBA" id="ARBA00023015"/>
    </source>
</evidence>
<evidence type="ECO:0000313" key="9">
    <source>
        <dbReference type="Proteomes" id="UP000290289"/>
    </source>
</evidence>
<dbReference type="SMART" id="SM00432">
    <property type="entry name" value="MADS"/>
    <property type="match status" value="1"/>
</dbReference>
<feature type="compositionally biased region" description="Polar residues" evidence="6">
    <location>
        <begin position="179"/>
        <end position="191"/>
    </location>
</feature>
<keyword evidence="2" id="KW-0805">Transcription regulation</keyword>